<comment type="caution">
    <text evidence="2">The sequence shown here is derived from an EMBL/GenBank/DDBJ whole genome shotgun (WGS) entry which is preliminary data.</text>
</comment>
<dbReference type="GO" id="GO:0043709">
    <property type="term" value="P:cell adhesion involved in single-species biofilm formation"/>
    <property type="evidence" value="ECO:0007669"/>
    <property type="project" value="TreeGrafter"/>
</dbReference>
<evidence type="ECO:0000313" key="3">
    <source>
        <dbReference type="Proteomes" id="UP000185568"/>
    </source>
</evidence>
<reference evidence="2 3" key="1">
    <citation type="submission" date="2016-12" db="EMBL/GenBank/DDBJ databases">
        <title>Domibacillus antri genome sequencing.</title>
        <authorList>
            <person name="Verma A."/>
            <person name="Krishnamurthi S."/>
        </authorList>
    </citation>
    <scope>NUCLEOTIDE SEQUENCE [LARGE SCALE GENOMIC DNA]</scope>
    <source>
        <strain evidence="2 3">XD80</strain>
    </source>
</reference>
<dbReference type="GO" id="GO:0005886">
    <property type="term" value="C:plasma membrane"/>
    <property type="evidence" value="ECO:0007669"/>
    <property type="project" value="TreeGrafter"/>
</dbReference>
<evidence type="ECO:0000259" key="1">
    <source>
        <dbReference type="PROSITE" id="PS50887"/>
    </source>
</evidence>
<accession>A0A1Q8Q1T7</accession>
<dbReference type="Pfam" id="PF00990">
    <property type="entry name" value="GGDEF"/>
    <property type="match status" value="1"/>
</dbReference>
<dbReference type="SUPFAM" id="SSF55073">
    <property type="entry name" value="Nucleotide cyclase"/>
    <property type="match status" value="1"/>
</dbReference>
<dbReference type="CDD" id="cd01949">
    <property type="entry name" value="GGDEF"/>
    <property type="match status" value="1"/>
</dbReference>
<dbReference type="SMART" id="SM00267">
    <property type="entry name" value="GGDEF"/>
    <property type="match status" value="1"/>
</dbReference>
<organism evidence="2 3">
    <name type="scientific">Domibacillus antri</name>
    <dbReference type="NCBI Taxonomy" id="1714264"/>
    <lineage>
        <taxon>Bacteria</taxon>
        <taxon>Bacillati</taxon>
        <taxon>Bacillota</taxon>
        <taxon>Bacilli</taxon>
        <taxon>Bacillales</taxon>
        <taxon>Bacillaceae</taxon>
        <taxon>Domibacillus</taxon>
    </lineage>
</organism>
<dbReference type="InterPro" id="IPR050469">
    <property type="entry name" value="Diguanylate_Cyclase"/>
</dbReference>
<protein>
    <recommendedName>
        <fullName evidence="1">GGDEF domain-containing protein</fullName>
    </recommendedName>
</protein>
<evidence type="ECO:0000313" key="2">
    <source>
        <dbReference type="EMBL" id="OLN21282.1"/>
    </source>
</evidence>
<dbReference type="PROSITE" id="PS50887">
    <property type="entry name" value="GGDEF"/>
    <property type="match status" value="1"/>
</dbReference>
<sequence length="121" mass="13419">MNDQYGHLAGDEVLKFVSKLVEKETRESDLCFRIGGEEFLIVLPGTDIEIAQTISEGIRRKMETTISPTGKPITVSIGIGNLPKMTNHFTDLLNITDQALYKAKQEGRNKIVVANSLNNND</sequence>
<dbReference type="InterPro" id="IPR029787">
    <property type="entry name" value="Nucleotide_cyclase"/>
</dbReference>
<dbReference type="InterPro" id="IPR000160">
    <property type="entry name" value="GGDEF_dom"/>
</dbReference>
<proteinExistence type="predicted"/>
<dbReference type="STRING" id="1714264.BTO30_15770"/>
<dbReference type="InterPro" id="IPR043128">
    <property type="entry name" value="Rev_trsase/Diguanyl_cyclase"/>
</dbReference>
<dbReference type="GO" id="GO:1902201">
    <property type="term" value="P:negative regulation of bacterial-type flagellum-dependent cell motility"/>
    <property type="evidence" value="ECO:0007669"/>
    <property type="project" value="TreeGrafter"/>
</dbReference>
<dbReference type="AlphaFoldDB" id="A0A1Q8Q1T7"/>
<dbReference type="Proteomes" id="UP000185568">
    <property type="component" value="Unassembled WGS sequence"/>
</dbReference>
<dbReference type="EMBL" id="MSDU01000059">
    <property type="protein sequence ID" value="OLN21282.1"/>
    <property type="molecule type" value="Genomic_DNA"/>
</dbReference>
<dbReference type="PANTHER" id="PTHR45138:SF9">
    <property type="entry name" value="DIGUANYLATE CYCLASE DGCM-RELATED"/>
    <property type="match status" value="1"/>
</dbReference>
<dbReference type="PANTHER" id="PTHR45138">
    <property type="entry name" value="REGULATORY COMPONENTS OF SENSORY TRANSDUCTION SYSTEM"/>
    <property type="match status" value="1"/>
</dbReference>
<dbReference type="NCBIfam" id="TIGR00254">
    <property type="entry name" value="GGDEF"/>
    <property type="match status" value="1"/>
</dbReference>
<dbReference type="Gene3D" id="3.30.70.270">
    <property type="match status" value="1"/>
</dbReference>
<dbReference type="GO" id="GO:0052621">
    <property type="term" value="F:diguanylate cyclase activity"/>
    <property type="evidence" value="ECO:0007669"/>
    <property type="project" value="TreeGrafter"/>
</dbReference>
<keyword evidence="3" id="KW-1185">Reference proteome</keyword>
<name>A0A1Q8Q1T7_9BACI</name>
<feature type="domain" description="GGDEF" evidence="1">
    <location>
        <begin position="1"/>
        <end position="116"/>
    </location>
</feature>
<gene>
    <name evidence="2" type="ORF">BTO30_15770</name>
</gene>